<dbReference type="PANTHER" id="PTHR45815">
    <property type="entry name" value="PROTEIN DISULFIDE-ISOMERASE A6"/>
    <property type="match status" value="1"/>
</dbReference>
<dbReference type="OrthoDB" id="74910at2759"/>
<sequence length="216" mass="25332">MKHVFSSVYSKYADKIKSITEAKDKERETEFEIQESLGIERIDSTNYQKLYNGTWLVQIYSPWCPYSLHFQKTWKDVVKDVKKINELLLSGKMSLDENEKKSSESTDNSIVEKDKKEEELKIKKRLIIKDLKFAQINAYESVDVSALLEVKEFPTIKVLHKGNAVTYTNSTSYKKLVKFAVEDWMNQEWYNRLPKSPSKLYQTQLKISLTLNKILV</sequence>
<proteinExistence type="predicted"/>
<reference evidence="1 2" key="1">
    <citation type="submission" date="2016-08" db="EMBL/GenBank/DDBJ databases">
        <title>Genomes of anaerobic fungi encode conserved fungal cellulosomes for biomass hydrolysis.</title>
        <authorList>
            <consortium name="DOE Joint Genome Institute"/>
            <person name="Haitjema C.H."/>
            <person name="Gilmore S.P."/>
            <person name="Henske J.K."/>
            <person name="Solomon K.V."/>
            <person name="De Groot R."/>
            <person name="Kuo A."/>
            <person name="Mondo S.J."/>
            <person name="Salamov A.A."/>
            <person name="Labutti K."/>
            <person name="Zhao Z."/>
            <person name="Chiniquy J."/>
            <person name="Barry K."/>
            <person name="Brewer H.M."/>
            <person name="Purvine S.O."/>
            <person name="Wright A.T."/>
            <person name="Boxma B."/>
            <person name="Van Alen T."/>
            <person name="Hackstein J.H."/>
            <person name="Baker S.E."/>
            <person name="Grigoriev I.V."/>
            <person name="O'Malley M.A."/>
        </authorList>
    </citation>
    <scope>NUCLEOTIDE SEQUENCE [LARGE SCALE GENOMIC DNA]</scope>
    <source>
        <strain evidence="2">finn</strain>
    </source>
</reference>
<dbReference type="InterPro" id="IPR036249">
    <property type="entry name" value="Thioredoxin-like_sf"/>
</dbReference>
<comment type="caution">
    <text evidence="1">The sequence shown here is derived from an EMBL/GenBank/DDBJ whole genome shotgun (WGS) entry which is preliminary data.</text>
</comment>
<dbReference type="SUPFAM" id="SSF52833">
    <property type="entry name" value="Thioredoxin-like"/>
    <property type="match status" value="1"/>
</dbReference>
<dbReference type="PANTHER" id="PTHR45815:SF3">
    <property type="entry name" value="PROTEIN DISULFIDE-ISOMERASE A6"/>
    <property type="match status" value="1"/>
</dbReference>
<evidence type="ECO:0000313" key="2">
    <source>
        <dbReference type="Proteomes" id="UP000193719"/>
    </source>
</evidence>
<dbReference type="Proteomes" id="UP000193719">
    <property type="component" value="Unassembled WGS sequence"/>
</dbReference>
<evidence type="ECO:0008006" key="3">
    <source>
        <dbReference type="Google" id="ProtNLM"/>
    </source>
</evidence>
<dbReference type="AlphaFoldDB" id="A0A1Y1VNC7"/>
<dbReference type="EMBL" id="MCFH01000001">
    <property type="protein sequence ID" value="ORX60927.1"/>
    <property type="molecule type" value="Genomic_DNA"/>
</dbReference>
<organism evidence="1 2">
    <name type="scientific">Piromyces finnis</name>
    <dbReference type="NCBI Taxonomy" id="1754191"/>
    <lineage>
        <taxon>Eukaryota</taxon>
        <taxon>Fungi</taxon>
        <taxon>Fungi incertae sedis</taxon>
        <taxon>Chytridiomycota</taxon>
        <taxon>Chytridiomycota incertae sedis</taxon>
        <taxon>Neocallimastigomycetes</taxon>
        <taxon>Neocallimastigales</taxon>
        <taxon>Neocallimastigaceae</taxon>
        <taxon>Piromyces</taxon>
    </lineage>
</organism>
<reference evidence="1 2" key="2">
    <citation type="submission" date="2016-08" db="EMBL/GenBank/DDBJ databases">
        <title>Pervasive Adenine N6-methylation of Active Genes in Fungi.</title>
        <authorList>
            <consortium name="DOE Joint Genome Institute"/>
            <person name="Mondo S.J."/>
            <person name="Dannebaum R.O."/>
            <person name="Kuo R.C."/>
            <person name="Labutti K."/>
            <person name="Haridas S."/>
            <person name="Kuo A."/>
            <person name="Salamov A."/>
            <person name="Ahrendt S.R."/>
            <person name="Lipzen A."/>
            <person name="Sullivan W."/>
            <person name="Andreopoulos W.B."/>
            <person name="Clum A."/>
            <person name="Lindquist E."/>
            <person name="Daum C."/>
            <person name="Ramamoorthy G.K."/>
            <person name="Gryganskyi A."/>
            <person name="Culley D."/>
            <person name="Magnuson J.K."/>
            <person name="James T.Y."/>
            <person name="O'Malley M.A."/>
            <person name="Stajich J.E."/>
            <person name="Spatafora J.W."/>
            <person name="Visel A."/>
            <person name="Grigoriev I.V."/>
        </authorList>
    </citation>
    <scope>NUCLEOTIDE SEQUENCE [LARGE SCALE GENOMIC DNA]</scope>
    <source>
        <strain evidence="2">finn</strain>
    </source>
</reference>
<evidence type="ECO:0000313" key="1">
    <source>
        <dbReference type="EMBL" id="ORX60927.1"/>
    </source>
</evidence>
<accession>A0A1Y1VNC7</accession>
<name>A0A1Y1VNC7_9FUNG</name>
<dbReference type="CDD" id="cd02961">
    <property type="entry name" value="PDI_a_family"/>
    <property type="match status" value="1"/>
</dbReference>
<keyword evidence="2" id="KW-1185">Reference proteome</keyword>
<dbReference type="GO" id="GO:0034976">
    <property type="term" value="P:response to endoplasmic reticulum stress"/>
    <property type="evidence" value="ECO:0007669"/>
    <property type="project" value="TreeGrafter"/>
</dbReference>
<gene>
    <name evidence="1" type="ORF">BCR36DRAFT_272299</name>
</gene>
<dbReference type="Gene3D" id="3.40.30.10">
    <property type="entry name" value="Glutaredoxin"/>
    <property type="match status" value="1"/>
</dbReference>
<dbReference type="GO" id="GO:0005788">
    <property type="term" value="C:endoplasmic reticulum lumen"/>
    <property type="evidence" value="ECO:0007669"/>
    <property type="project" value="TreeGrafter"/>
</dbReference>
<dbReference type="GO" id="GO:0015035">
    <property type="term" value="F:protein-disulfide reductase activity"/>
    <property type="evidence" value="ECO:0007669"/>
    <property type="project" value="TreeGrafter"/>
</dbReference>
<protein>
    <recommendedName>
        <fullName evidence="3">Thioredoxin domain-containing protein</fullName>
    </recommendedName>
</protein>